<sequence length="1050" mass="119206">MRCILRFLLHPKSVNDQLCTQVSKFQKCTFSVISKSNSADKSPEHPIIAQRNDRKLGPLFNEILAILGAENEITDQNPTGFSSAEVTDLKRDAVGARPSQGLQDICLNSQKRVEQQDEILLVSENTVTEVSDGIDVSPMVHKVTEIVRGENRSKSMEEKLEEAGFEYNVEIVENVLKRCFKVPQLALRFFNWVTLKAGFRPSTETYNIMIYIAGEAKDLRSVDVLLEEMEKNSCQKDIKTWTILIDHYGKAKLISKALLTFEKMKKSGLQPDVMAYKVMLLNICKAGKGDIALEFYKEMIHGNMRVSSGLYQQLLKCLACSGHVDAVYAVGDDMIKVSEIPEHVIYGFMLKSFCIAGRIREALELIRTFKDKSASLGSENINTLVKGLCRADRIADALEIVDIMKKKNSVDEEMYGIIINGYLRKNDVSKAFDTFENMKVSGCSPTVSTYTTLMQHLIRMKEFQKAMELYNEVMDVGVQLDSVATTAIVAGYISQNRISDAWQVLNNMLEKGVRLTKRSYSIFIKELCKVSATDEIVNMLIQMQASQVKIGNDIFQFVILYMMKKGEMDKVKNIKQMQKSCNIFSKEEDSPTADIATQPESNAKLNFKQLEQQCLDCNVVESTSSSYNQDDLHEVNRILSSSKDWWSLQDKLEKRAIQFTPELVVDTLRKCSLHGGAALRFFSWVAKQSGYRHNTEAYNMAIKLSGQVKDFKHMRSLFHEMRRNGCSITSDTWTIMIMQYGRVGLTNIALTTFREMKASSCNPNASTYKFLIISLCGEKGRNVDEAILIYQEMIKAGFQPDKELLESYLGCLCQVGKLLEARRCVESLRKVGFTVSLTRSLYIRALCRGGRLEEALELIDESGSEKHTLEQYTCGSLVNGLLRRGRVEEAMSRVESMKQVGIHPTVHVYTSLMVQFFRQKQVSKALETFKEMKEMGCQPTTVTYSAIVRGYMEMGKITDAWEIFRHMKQNGPFPDFKAYSMFIACLCRAGRSEEALPLFDDMLDAGIIPSTINFRAVLFGLNREGKHDLAQIVLRKKLDLKRRRKSFIVW</sequence>
<dbReference type="GeneID" id="140008370"/>
<dbReference type="InterPro" id="IPR011990">
    <property type="entry name" value="TPR-like_helical_dom_sf"/>
</dbReference>
<feature type="repeat" description="PPR" evidence="3">
    <location>
        <begin position="237"/>
        <end position="271"/>
    </location>
</feature>
<feature type="repeat" description="PPR" evidence="3">
    <location>
        <begin position="905"/>
        <end position="939"/>
    </location>
</feature>
<dbReference type="PANTHER" id="PTHR47936:SF1">
    <property type="entry name" value="PENTATRICOPEPTIDE REPEAT-CONTAINING PROTEIN GUN1, CHLOROPLASTIC"/>
    <property type="match status" value="1"/>
</dbReference>
<feature type="repeat" description="PPR" evidence="3">
    <location>
        <begin position="446"/>
        <end position="480"/>
    </location>
</feature>
<feature type="repeat" description="PPR" evidence="3">
    <location>
        <begin position="729"/>
        <end position="763"/>
    </location>
</feature>
<dbReference type="NCBIfam" id="TIGR00756">
    <property type="entry name" value="PPR"/>
    <property type="match status" value="13"/>
</dbReference>
<name>A0ABM4UMP5_COFAR</name>
<feature type="repeat" description="PPR" evidence="3">
    <location>
        <begin position="272"/>
        <end position="306"/>
    </location>
</feature>
<feature type="repeat" description="PPR" evidence="3">
    <location>
        <begin position="694"/>
        <end position="728"/>
    </location>
</feature>
<dbReference type="Pfam" id="PF13041">
    <property type="entry name" value="PPR_2"/>
    <property type="match status" value="5"/>
</dbReference>
<feature type="repeat" description="PPR" evidence="3">
    <location>
        <begin position="940"/>
        <end position="974"/>
    </location>
</feature>
<keyword evidence="4" id="KW-1185">Reference proteome</keyword>
<keyword evidence="2" id="KW-0677">Repeat</keyword>
<evidence type="ECO:0000313" key="5">
    <source>
        <dbReference type="RefSeq" id="XP_071908547.1"/>
    </source>
</evidence>
<dbReference type="Proteomes" id="UP001652660">
    <property type="component" value="Chromosome 6c"/>
</dbReference>
<feature type="repeat" description="PPR" evidence="3">
    <location>
        <begin position="411"/>
        <end position="445"/>
    </location>
</feature>
<feature type="repeat" description="PPR" evidence="3">
    <location>
        <begin position="975"/>
        <end position="1009"/>
    </location>
</feature>
<protein>
    <submittedName>
        <fullName evidence="5">Pentatricopeptide repeat-containing protein At5g06400, mitochondrial</fullName>
    </submittedName>
</protein>
<dbReference type="SUPFAM" id="SSF48452">
    <property type="entry name" value="TPR-like"/>
    <property type="match status" value="1"/>
</dbReference>
<comment type="similarity">
    <text evidence="1">Belongs to the PPR family. P subfamily.</text>
</comment>
<dbReference type="PROSITE" id="PS51375">
    <property type="entry name" value="PPR"/>
    <property type="match status" value="12"/>
</dbReference>
<evidence type="ECO:0000256" key="1">
    <source>
        <dbReference type="ARBA" id="ARBA00007626"/>
    </source>
</evidence>
<dbReference type="Gene3D" id="1.25.40.10">
    <property type="entry name" value="Tetratricopeptide repeat domain"/>
    <property type="match status" value="8"/>
</dbReference>
<dbReference type="InterPro" id="IPR002885">
    <property type="entry name" value="PPR_rpt"/>
</dbReference>
<dbReference type="Pfam" id="PF12854">
    <property type="entry name" value="PPR_1"/>
    <property type="match status" value="1"/>
</dbReference>
<dbReference type="RefSeq" id="XP_071908547.1">
    <property type="nucleotide sequence ID" value="XM_072052446.1"/>
</dbReference>
<dbReference type="Pfam" id="PF01535">
    <property type="entry name" value="PPR"/>
    <property type="match status" value="6"/>
</dbReference>
<feature type="repeat" description="PPR" evidence="3">
    <location>
        <begin position="764"/>
        <end position="800"/>
    </location>
</feature>
<evidence type="ECO:0000256" key="3">
    <source>
        <dbReference type="PROSITE-ProRule" id="PRU00708"/>
    </source>
</evidence>
<accession>A0ABM4UMP5</accession>
<feature type="repeat" description="PPR" evidence="3">
    <location>
        <begin position="481"/>
        <end position="515"/>
    </location>
</feature>
<proteinExistence type="inferred from homology"/>
<evidence type="ECO:0000256" key="2">
    <source>
        <dbReference type="ARBA" id="ARBA00022737"/>
    </source>
</evidence>
<feature type="repeat" description="PPR" evidence="3">
    <location>
        <begin position="870"/>
        <end position="904"/>
    </location>
</feature>
<evidence type="ECO:0000313" key="4">
    <source>
        <dbReference type="Proteomes" id="UP001652660"/>
    </source>
</evidence>
<dbReference type="PANTHER" id="PTHR47936">
    <property type="entry name" value="PPR_LONG DOMAIN-CONTAINING PROTEIN"/>
    <property type="match status" value="1"/>
</dbReference>
<reference evidence="5" key="1">
    <citation type="submission" date="2025-08" db="UniProtKB">
        <authorList>
            <consortium name="RefSeq"/>
        </authorList>
    </citation>
    <scope>IDENTIFICATION</scope>
    <source>
        <tissue evidence="5">Leaves</tissue>
    </source>
</reference>
<gene>
    <name evidence="5" type="primary">LOC140008370</name>
</gene>
<organism evidence="4 5">
    <name type="scientific">Coffea arabica</name>
    <name type="common">Arabian coffee</name>
    <dbReference type="NCBI Taxonomy" id="13443"/>
    <lineage>
        <taxon>Eukaryota</taxon>
        <taxon>Viridiplantae</taxon>
        <taxon>Streptophyta</taxon>
        <taxon>Embryophyta</taxon>
        <taxon>Tracheophyta</taxon>
        <taxon>Spermatophyta</taxon>
        <taxon>Magnoliopsida</taxon>
        <taxon>eudicotyledons</taxon>
        <taxon>Gunneridae</taxon>
        <taxon>Pentapetalae</taxon>
        <taxon>asterids</taxon>
        <taxon>lamiids</taxon>
        <taxon>Gentianales</taxon>
        <taxon>Rubiaceae</taxon>
        <taxon>Ixoroideae</taxon>
        <taxon>Gardenieae complex</taxon>
        <taxon>Bertiereae - Coffeeae clade</taxon>
        <taxon>Coffeeae</taxon>
        <taxon>Coffea</taxon>
    </lineage>
</organism>